<evidence type="ECO:0000259" key="9">
    <source>
        <dbReference type="Pfam" id="PF13231"/>
    </source>
</evidence>
<gene>
    <name evidence="10" type="ORF">SE17_41470</name>
</gene>
<evidence type="ECO:0000256" key="1">
    <source>
        <dbReference type="ARBA" id="ARBA00004651"/>
    </source>
</evidence>
<evidence type="ECO:0000313" key="10">
    <source>
        <dbReference type="EMBL" id="KPV47804.1"/>
    </source>
</evidence>
<keyword evidence="3" id="KW-0328">Glycosyltransferase</keyword>
<evidence type="ECO:0000313" key="11">
    <source>
        <dbReference type="Proteomes" id="UP000050509"/>
    </source>
</evidence>
<evidence type="ECO:0000256" key="3">
    <source>
        <dbReference type="ARBA" id="ARBA00022676"/>
    </source>
</evidence>
<dbReference type="EMBL" id="LJCR01003219">
    <property type="protein sequence ID" value="KPV47804.1"/>
    <property type="molecule type" value="Genomic_DNA"/>
</dbReference>
<feature type="domain" description="Glycosyltransferase RgtA/B/C/D-like" evidence="9">
    <location>
        <begin position="81"/>
        <end position="203"/>
    </location>
</feature>
<accession>A0A0P9D4W7</accession>
<feature type="transmembrane region" description="Helical" evidence="8">
    <location>
        <begin position="25"/>
        <end position="45"/>
    </location>
</feature>
<reference evidence="10 11" key="1">
    <citation type="submission" date="2015-09" db="EMBL/GenBank/DDBJ databases">
        <title>Draft genome sequence of Kouleothrix aurantiaca JCM 19913.</title>
        <authorList>
            <person name="Hemp J."/>
        </authorList>
    </citation>
    <scope>NUCLEOTIDE SEQUENCE [LARGE SCALE GENOMIC DNA]</scope>
    <source>
        <strain evidence="10 11">COM-B</strain>
    </source>
</reference>
<dbReference type="InterPro" id="IPR050297">
    <property type="entry name" value="LipidA_mod_glycosyltrf_83"/>
</dbReference>
<proteinExistence type="predicted"/>
<dbReference type="PANTHER" id="PTHR33908:SF11">
    <property type="entry name" value="MEMBRANE PROTEIN"/>
    <property type="match status" value="1"/>
</dbReference>
<dbReference type="GO" id="GO:0009103">
    <property type="term" value="P:lipopolysaccharide biosynthetic process"/>
    <property type="evidence" value="ECO:0007669"/>
    <property type="project" value="UniProtKB-ARBA"/>
</dbReference>
<evidence type="ECO:0000256" key="7">
    <source>
        <dbReference type="ARBA" id="ARBA00023136"/>
    </source>
</evidence>
<keyword evidence="7 8" id="KW-0472">Membrane</keyword>
<keyword evidence="11" id="KW-1185">Reference proteome</keyword>
<feature type="transmembrane region" description="Helical" evidence="8">
    <location>
        <begin position="178"/>
        <end position="205"/>
    </location>
</feature>
<feature type="non-terminal residue" evidence="10">
    <location>
        <position position="206"/>
    </location>
</feature>
<name>A0A0P9D4W7_9CHLR</name>
<dbReference type="PANTHER" id="PTHR33908">
    <property type="entry name" value="MANNOSYLTRANSFERASE YKCB-RELATED"/>
    <property type="match status" value="1"/>
</dbReference>
<feature type="transmembrane region" description="Helical" evidence="8">
    <location>
        <begin position="152"/>
        <end position="171"/>
    </location>
</feature>
<comment type="subcellular location">
    <subcellularLocation>
        <location evidence="1">Cell membrane</location>
        <topology evidence="1">Multi-pass membrane protein</topology>
    </subcellularLocation>
</comment>
<keyword evidence="2" id="KW-1003">Cell membrane</keyword>
<keyword evidence="4" id="KW-0808">Transferase</keyword>
<sequence>MPQLRLVAVPAFRRWQGLAFEWRVALSRMLLLAAVLLGAVLRLWALNRLGYNSDEAVYAGQGASIAADATLKDIFPIFRAHPLLFQFLLAITFRFFGVNDLLGRLLSVAFGLLTIVLVFYLGQQLYGRKVGLLAAFLLAAMPYHVIVTRQVLLDGPMVLFATLTLYLLARFGTTQHPFWLYAVGAGMGLTFLTKETGLVLMGAIYA</sequence>
<organism evidence="10 11">
    <name type="scientific">Kouleothrix aurantiaca</name>
    <dbReference type="NCBI Taxonomy" id="186479"/>
    <lineage>
        <taxon>Bacteria</taxon>
        <taxon>Bacillati</taxon>
        <taxon>Chloroflexota</taxon>
        <taxon>Chloroflexia</taxon>
        <taxon>Chloroflexales</taxon>
        <taxon>Roseiflexineae</taxon>
        <taxon>Roseiflexaceae</taxon>
        <taxon>Kouleothrix</taxon>
    </lineage>
</organism>
<protein>
    <recommendedName>
        <fullName evidence="9">Glycosyltransferase RgtA/B/C/D-like domain-containing protein</fullName>
    </recommendedName>
</protein>
<comment type="caution">
    <text evidence="10">The sequence shown here is derived from an EMBL/GenBank/DDBJ whole genome shotgun (WGS) entry which is preliminary data.</text>
</comment>
<evidence type="ECO:0000256" key="4">
    <source>
        <dbReference type="ARBA" id="ARBA00022679"/>
    </source>
</evidence>
<evidence type="ECO:0000256" key="5">
    <source>
        <dbReference type="ARBA" id="ARBA00022692"/>
    </source>
</evidence>
<dbReference type="AlphaFoldDB" id="A0A0P9D4W7"/>
<dbReference type="Pfam" id="PF13231">
    <property type="entry name" value="PMT_2"/>
    <property type="match status" value="1"/>
</dbReference>
<keyword evidence="6 8" id="KW-1133">Transmembrane helix</keyword>
<evidence type="ECO:0000256" key="8">
    <source>
        <dbReference type="SAM" id="Phobius"/>
    </source>
</evidence>
<dbReference type="GO" id="GO:0005886">
    <property type="term" value="C:plasma membrane"/>
    <property type="evidence" value="ECO:0007669"/>
    <property type="project" value="UniProtKB-SubCell"/>
</dbReference>
<keyword evidence="5 8" id="KW-0812">Transmembrane</keyword>
<dbReference type="GO" id="GO:0016763">
    <property type="term" value="F:pentosyltransferase activity"/>
    <property type="evidence" value="ECO:0007669"/>
    <property type="project" value="TreeGrafter"/>
</dbReference>
<dbReference type="InterPro" id="IPR038731">
    <property type="entry name" value="RgtA/B/C-like"/>
</dbReference>
<evidence type="ECO:0000256" key="6">
    <source>
        <dbReference type="ARBA" id="ARBA00022989"/>
    </source>
</evidence>
<evidence type="ECO:0000256" key="2">
    <source>
        <dbReference type="ARBA" id="ARBA00022475"/>
    </source>
</evidence>
<feature type="transmembrane region" description="Helical" evidence="8">
    <location>
        <begin position="102"/>
        <end position="121"/>
    </location>
</feature>
<dbReference type="Proteomes" id="UP000050509">
    <property type="component" value="Unassembled WGS sequence"/>
</dbReference>
<feature type="transmembrane region" description="Helical" evidence="8">
    <location>
        <begin position="77"/>
        <end position="96"/>
    </location>
</feature>